<dbReference type="EMBL" id="KZ613787">
    <property type="protein sequence ID" value="PMD61062.1"/>
    <property type="molecule type" value="Genomic_DNA"/>
</dbReference>
<feature type="transmembrane region" description="Helical" evidence="1">
    <location>
        <begin position="185"/>
        <end position="202"/>
    </location>
</feature>
<gene>
    <name evidence="2" type="ORF">K444DRAFT_588556</name>
</gene>
<dbReference type="InterPro" id="IPR002523">
    <property type="entry name" value="MgTranspt_CorA/ZnTranspt_ZntB"/>
</dbReference>
<feature type="transmembrane region" description="Helical" evidence="1">
    <location>
        <begin position="153"/>
        <end position="173"/>
    </location>
</feature>
<proteinExistence type="predicted"/>
<dbReference type="GeneID" id="36586140"/>
<evidence type="ECO:0000256" key="1">
    <source>
        <dbReference type="SAM" id="Phobius"/>
    </source>
</evidence>
<dbReference type="STRING" id="1095630.A0A2J6TDJ7"/>
<dbReference type="GO" id="GO:0016020">
    <property type="term" value="C:membrane"/>
    <property type="evidence" value="ECO:0007669"/>
    <property type="project" value="InterPro"/>
</dbReference>
<name>A0A2J6TDJ7_9HELO</name>
<sequence length="281" mass="32834">MKRIVIHWDSILKGIERIIDGHMFMYPEKLQATFVENESFSQSRKFYWAIKSINEFVKYLSDDIQQWKLYREARVARFIVPKTEHFRIAKNMGKPWYSVKAAGEAATTACEELEGLRRRFESRLEEVKVMRDGLFNASAVIESRSATRLGENVMLLTYITIFFLPLAFCMSVWSINEAYGRKTLAWVSVLVALATYLATFNLNNVVRILRGAVNAVYEPRKTALVLAMVKDEKIEWRDTGKKFEAYRLIRPDDTPSEWNIPLFALRKIVRGFLGHFKRRGW</sequence>
<dbReference type="RefSeq" id="XP_024737966.1">
    <property type="nucleotide sequence ID" value="XM_024878063.1"/>
</dbReference>
<evidence type="ECO:0000313" key="2">
    <source>
        <dbReference type="EMBL" id="PMD61062.1"/>
    </source>
</evidence>
<accession>A0A2J6TDJ7</accession>
<keyword evidence="1" id="KW-0812">Transmembrane</keyword>
<dbReference type="InParanoid" id="A0A2J6TDJ7"/>
<organism evidence="2 3">
    <name type="scientific">Hyaloscypha bicolor E</name>
    <dbReference type="NCBI Taxonomy" id="1095630"/>
    <lineage>
        <taxon>Eukaryota</taxon>
        <taxon>Fungi</taxon>
        <taxon>Dikarya</taxon>
        <taxon>Ascomycota</taxon>
        <taxon>Pezizomycotina</taxon>
        <taxon>Leotiomycetes</taxon>
        <taxon>Helotiales</taxon>
        <taxon>Hyaloscyphaceae</taxon>
        <taxon>Hyaloscypha</taxon>
        <taxon>Hyaloscypha bicolor</taxon>
    </lineage>
</organism>
<dbReference type="AlphaFoldDB" id="A0A2J6TDJ7"/>
<dbReference type="Pfam" id="PF01544">
    <property type="entry name" value="CorA"/>
    <property type="match status" value="1"/>
</dbReference>
<reference evidence="2 3" key="1">
    <citation type="submission" date="2016-04" db="EMBL/GenBank/DDBJ databases">
        <title>A degradative enzymes factory behind the ericoid mycorrhizal symbiosis.</title>
        <authorList>
            <consortium name="DOE Joint Genome Institute"/>
            <person name="Martino E."/>
            <person name="Morin E."/>
            <person name="Grelet G."/>
            <person name="Kuo A."/>
            <person name="Kohler A."/>
            <person name="Daghino S."/>
            <person name="Barry K."/>
            <person name="Choi C."/>
            <person name="Cichocki N."/>
            <person name="Clum A."/>
            <person name="Copeland A."/>
            <person name="Hainaut M."/>
            <person name="Haridas S."/>
            <person name="Labutti K."/>
            <person name="Lindquist E."/>
            <person name="Lipzen A."/>
            <person name="Khouja H.-R."/>
            <person name="Murat C."/>
            <person name="Ohm R."/>
            <person name="Olson A."/>
            <person name="Spatafora J."/>
            <person name="Veneault-Fourrey C."/>
            <person name="Henrissat B."/>
            <person name="Grigoriev I."/>
            <person name="Martin F."/>
            <person name="Perotto S."/>
        </authorList>
    </citation>
    <scope>NUCLEOTIDE SEQUENCE [LARGE SCALE GENOMIC DNA]</scope>
    <source>
        <strain evidence="2 3">E</strain>
    </source>
</reference>
<evidence type="ECO:0000313" key="3">
    <source>
        <dbReference type="Proteomes" id="UP000235371"/>
    </source>
</evidence>
<keyword evidence="1" id="KW-0472">Membrane</keyword>
<keyword evidence="1" id="KW-1133">Transmembrane helix</keyword>
<dbReference type="GO" id="GO:0046873">
    <property type="term" value="F:metal ion transmembrane transporter activity"/>
    <property type="evidence" value="ECO:0007669"/>
    <property type="project" value="InterPro"/>
</dbReference>
<dbReference type="Proteomes" id="UP000235371">
    <property type="component" value="Unassembled WGS sequence"/>
</dbReference>
<keyword evidence="3" id="KW-1185">Reference proteome</keyword>
<protein>
    <submittedName>
        <fullName evidence="2">Uncharacterized protein</fullName>
    </submittedName>
</protein>
<dbReference type="OrthoDB" id="426293at2759"/>